<accession>A0AAN6LQS8</accession>
<evidence type="ECO:0000256" key="1">
    <source>
        <dbReference type="SAM" id="MobiDB-lite"/>
    </source>
</evidence>
<keyword evidence="3" id="KW-1185">Reference proteome</keyword>
<sequence length="153" mass="16948">MIHRRAFAAAREPLPPASIEPRGQPAPGQPASQLNGCWQGPLAGRKKPQSLQQQQQGKPKTLARAHSIYRLDYRLCTVYLSTIRCISRVLYPSPVAAASAAPACCISRCARAPKPQPPVRRPPYPIPGHCFTASRAPHVSHWPQPQRNDRPRR</sequence>
<dbReference type="AlphaFoldDB" id="A0AAN6LQS8"/>
<feature type="region of interest" description="Disordered" evidence="1">
    <location>
        <begin position="1"/>
        <end position="62"/>
    </location>
</feature>
<name>A0AAN6LQS8_9PLEO</name>
<dbReference type="EMBL" id="WVTA01000013">
    <property type="protein sequence ID" value="KAK3202698.1"/>
    <property type="molecule type" value="Genomic_DNA"/>
</dbReference>
<protein>
    <submittedName>
        <fullName evidence="2">Uncharacterized protein</fullName>
    </submittedName>
</protein>
<comment type="caution">
    <text evidence="2">The sequence shown here is derived from an EMBL/GenBank/DDBJ whole genome shotgun (WGS) entry which is preliminary data.</text>
</comment>
<feature type="region of interest" description="Disordered" evidence="1">
    <location>
        <begin position="131"/>
        <end position="153"/>
    </location>
</feature>
<evidence type="ECO:0000313" key="2">
    <source>
        <dbReference type="EMBL" id="KAK3202698.1"/>
    </source>
</evidence>
<dbReference type="Proteomes" id="UP001280581">
    <property type="component" value="Unassembled WGS sequence"/>
</dbReference>
<organism evidence="2 3">
    <name type="scientific">Pseudopithomyces chartarum</name>
    <dbReference type="NCBI Taxonomy" id="1892770"/>
    <lineage>
        <taxon>Eukaryota</taxon>
        <taxon>Fungi</taxon>
        <taxon>Dikarya</taxon>
        <taxon>Ascomycota</taxon>
        <taxon>Pezizomycotina</taxon>
        <taxon>Dothideomycetes</taxon>
        <taxon>Pleosporomycetidae</taxon>
        <taxon>Pleosporales</taxon>
        <taxon>Massarineae</taxon>
        <taxon>Didymosphaeriaceae</taxon>
        <taxon>Pseudopithomyces</taxon>
    </lineage>
</organism>
<evidence type="ECO:0000313" key="3">
    <source>
        <dbReference type="Proteomes" id="UP001280581"/>
    </source>
</evidence>
<gene>
    <name evidence="2" type="ORF">GRF29_154g431173</name>
</gene>
<reference evidence="2 3" key="1">
    <citation type="submission" date="2021-02" db="EMBL/GenBank/DDBJ databases">
        <title>Genome assembly of Pseudopithomyces chartarum.</title>
        <authorList>
            <person name="Jauregui R."/>
            <person name="Singh J."/>
            <person name="Voisey C."/>
        </authorList>
    </citation>
    <scope>NUCLEOTIDE SEQUENCE [LARGE SCALE GENOMIC DNA]</scope>
    <source>
        <strain evidence="2 3">AGR01</strain>
    </source>
</reference>
<proteinExistence type="predicted"/>
<feature type="compositionally biased region" description="Low complexity" evidence="1">
    <location>
        <begin position="49"/>
        <end position="60"/>
    </location>
</feature>